<dbReference type="EMBL" id="JARKHS020007552">
    <property type="protein sequence ID" value="KAK8781568.1"/>
    <property type="molecule type" value="Genomic_DNA"/>
</dbReference>
<evidence type="ECO:0000313" key="3">
    <source>
        <dbReference type="Proteomes" id="UP001321473"/>
    </source>
</evidence>
<gene>
    <name evidence="2" type="ORF">V5799_017095</name>
</gene>
<reference evidence="2 3" key="1">
    <citation type="journal article" date="2023" name="Arcadia Sci">
        <title>De novo assembly of a long-read Amblyomma americanum tick genome.</title>
        <authorList>
            <person name="Chou S."/>
            <person name="Poskanzer K.E."/>
            <person name="Rollins M."/>
            <person name="Thuy-Boun P.S."/>
        </authorList>
    </citation>
    <scope>NUCLEOTIDE SEQUENCE [LARGE SCALE GENOMIC DNA]</scope>
    <source>
        <strain evidence="2">F_SG_1</strain>
        <tissue evidence="2">Salivary glands</tissue>
    </source>
</reference>
<sequence>MPSTMRSNLALATLLTGFLWTQGISEELPCDVKASYTCFWDISTKFRKAVEDTGDVLSAACSITKELPTKNKCESLYVGCMDDEKKQFLTMESGYASLHNITADNRTCTRIWTLTGTWYITGVVTKIIDGFALPTVGIKEPSAVFPHISTMFTGALVDTRETAMTQQE</sequence>
<comment type="caution">
    <text evidence="2">The sequence shown here is derived from an EMBL/GenBank/DDBJ whole genome shotgun (WGS) entry which is preliminary data.</text>
</comment>
<keyword evidence="3" id="KW-1185">Reference proteome</keyword>
<name>A0AAQ4F4F6_AMBAM</name>
<dbReference type="Proteomes" id="UP001321473">
    <property type="component" value="Unassembled WGS sequence"/>
</dbReference>
<evidence type="ECO:0000256" key="1">
    <source>
        <dbReference type="SAM" id="SignalP"/>
    </source>
</evidence>
<feature type="chain" id="PRO_5043016053" description="Secreted protein" evidence="1">
    <location>
        <begin position="26"/>
        <end position="168"/>
    </location>
</feature>
<proteinExistence type="predicted"/>
<organism evidence="2 3">
    <name type="scientific">Amblyomma americanum</name>
    <name type="common">Lone star tick</name>
    <dbReference type="NCBI Taxonomy" id="6943"/>
    <lineage>
        <taxon>Eukaryota</taxon>
        <taxon>Metazoa</taxon>
        <taxon>Ecdysozoa</taxon>
        <taxon>Arthropoda</taxon>
        <taxon>Chelicerata</taxon>
        <taxon>Arachnida</taxon>
        <taxon>Acari</taxon>
        <taxon>Parasitiformes</taxon>
        <taxon>Ixodida</taxon>
        <taxon>Ixodoidea</taxon>
        <taxon>Ixodidae</taxon>
        <taxon>Amblyomminae</taxon>
        <taxon>Amblyomma</taxon>
    </lineage>
</organism>
<feature type="signal peptide" evidence="1">
    <location>
        <begin position="1"/>
        <end position="25"/>
    </location>
</feature>
<evidence type="ECO:0000313" key="2">
    <source>
        <dbReference type="EMBL" id="KAK8781568.1"/>
    </source>
</evidence>
<evidence type="ECO:0008006" key="4">
    <source>
        <dbReference type="Google" id="ProtNLM"/>
    </source>
</evidence>
<dbReference type="AlphaFoldDB" id="A0AAQ4F4F6"/>
<keyword evidence="1" id="KW-0732">Signal</keyword>
<protein>
    <recommendedName>
        <fullName evidence="4">Secreted protein</fullName>
    </recommendedName>
</protein>
<accession>A0AAQ4F4F6</accession>